<dbReference type="PROSITE" id="PS51257">
    <property type="entry name" value="PROKAR_LIPOPROTEIN"/>
    <property type="match status" value="1"/>
</dbReference>
<dbReference type="EMBL" id="CAJVCE010000007">
    <property type="protein sequence ID" value="CAG7643280.1"/>
    <property type="molecule type" value="Genomic_DNA"/>
</dbReference>
<name>A0ABN7TKC5_9BACL</name>
<feature type="transmembrane region" description="Helical" evidence="1">
    <location>
        <begin position="40"/>
        <end position="60"/>
    </location>
</feature>
<sequence>MLKEAVPLLKKIGMLCGVFVLMLIIWIAACMWFGEMYGTAGFSGALVIGFFAVPPVLWFTSNKLFKAGEKKPLDM</sequence>
<reference evidence="2 3" key="1">
    <citation type="submission" date="2021-06" db="EMBL/GenBank/DDBJ databases">
        <authorList>
            <person name="Criscuolo A."/>
        </authorList>
    </citation>
    <scope>NUCLEOTIDE SEQUENCE [LARGE SCALE GENOMIC DNA]</scope>
    <source>
        <strain evidence="3">CIP 111802</strain>
    </source>
</reference>
<proteinExistence type="predicted"/>
<keyword evidence="1" id="KW-0812">Transmembrane</keyword>
<evidence type="ECO:0008006" key="4">
    <source>
        <dbReference type="Google" id="ProtNLM"/>
    </source>
</evidence>
<keyword evidence="3" id="KW-1185">Reference proteome</keyword>
<comment type="caution">
    <text evidence="2">The sequence shown here is derived from an EMBL/GenBank/DDBJ whole genome shotgun (WGS) entry which is preliminary data.</text>
</comment>
<protein>
    <recommendedName>
        <fullName evidence="4">DUF997 family protein</fullName>
    </recommendedName>
</protein>
<accession>A0ABN7TKC5</accession>
<feature type="transmembrane region" description="Helical" evidence="1">
    <location>
        <begin position="12"/>
        <end position="34"/>
    </location>
</feature>
<dbReference type="Proteomes" id="UP000730618">
    <property type="component" value="Unassembled WGS sequence"/>
</dbReference>
<gene>
    <name evidence="2" type="ORF">PAECIP111802_02985</name>
</gene>
<evidence type="ECO:0000313" key="3">
    <source>
        <dbReference type="Proteomes" id="UP000730618"/>
    </source>
</evidence>
<evidence type="ECO:0000313" key="2">
    <source>
        <dbReference type="EMBL" id="CAG7643280.1"/>
    </source>
</evidence>
<organism evidence="2 3">
    <name type="scientific">Paenibacillus allorhizosphaerae</name>
    <dbReference type="NCBI Taxonomy" id="2849866"/>
    <lineage>
        <taxon>Bacteria</taxon>
        <taxon>Bacillati</taxon>
        <taxon>Bacillota</taxon>
        <taxon>Bacilli</taxon>
        <taxon>Bacillales</taxon>
        <taxon>Paenibacillaceae</taxon>
        <taxon>Paenibacillus</taxon>
    </lineage>
</organism>
<evidence type="ECO:0000256" key="1">
    <source>
        <dbReference type="SAM" id="Phobius"/>
    </source>
</evidence>
<keyword evidence="1" id="KW-0472">Membrane</keyword>
<keyword evidence="1" id="KW-1133">Transmembrane helix</keyword>